<protein>
    <submittedName>
        <fullName evidence="1">Uncharacterized protein</fullName>
    </submittedName>
</protein>
<comment type="caution">
    <text evidence="1">The sequence shown here is derived from an EMBL/GenBank/DDBJ whole genome shotgun (WGS) entry which is preliminary data.</text>
</comment>
<evidence type="ECO:0000313" key="1">
    <source>
        <dbReference type="EMBL" id="GBO34754.1"/>
    </source>
</evidence>
<dbReference type="EMBL" id="BGPR01058612">
    <property type="protein sequence ID" value="GBO34754.1"/>
    <property type="molecule type" value="Genomic_DNA"/>
</dbReference>
<dbReference type="Proteomes" id="UP000499080">
    <property type="component" value="Unassembled WGS sequence"/>
</dbReference>
<sequence>MNANEEGQGGEVTVDSLGRSAVFSQQAVRFLLSRVRREMAVIVQKFRLRVLMTFQSFQKFRLRILVTFQTFQKFRLRILVTFQTFQKFRLRILMTRAAGPNLMI</sequence>
<evidence type="ECO:0000313" key="2">
    <source>
        <dbReference type="Proteomes" id="UP000499080"/>
    </source>
</evidence>
<accession>A0A4Y2WDM0</accession>
<dbReference type="AlphaFoldDB" id="A0A4Y2WDM0"/>
<keyword evidence="2" id="KW-1185">Reference proteome</keyword>
<gene>
    <name evidence="1" type="ORF">AVEN_101415_1</name>
</gene>
<reference evidence="1 2" key="1">
    <citation type="journal article" date="2019" name="Sci. Rep.">
        <title>Orb-weaving spider Araneus ventricosus genome elucidates the spidroin gene catalogue.</title>
        <authorList>
            <person name="Kono N."/>
            <person name="Nakamura H."/>
            <person name="Ohtoshi R."/>
            <person name="Moran D.A.P."/>
            <person name="Shinohara A."/>
            <person name="Yoshida Y."/>
            <person name="Fujiwara M."/>
            <person name="Mori M."/>
            <person name="Tomita M."/>
            <person name="Arakawa K."/>
        </authorList>
    </citation>
    <scope>NUCLEOTIDE SEQUENCE [LARGE SCALE GENOMIC DNA]</scope>
</reference>
<name>A0A4Y2WDM0_ARAVE</name>
<proteinExistence type="predicted"/>
<organism evidence="1 2">
    <name type="scientific">Araneus ventricosus</name>
    <name type="common">Orbweaver spider</name>
    <name type="synonym">Epeira ventricosa</name>
    <dbReference type="NCBI Taxonomy" id="182803"/>
    <lineage>
        <taxon>Eukaryota</taxon>
        <taxon>Metazoa</taxon>
        <taxon>Ecdysozoa</taxon>
        <taxon>Arthropoda</taxon>
        <taxon>Chelicerata</taxon>
        <taxon>Arachnida</taxon>
        <taxon>Araneae</taxon>
        <taxon>Araneomorphae</taxon>
        <taxon>Entelegynae</taxon>
        <taxon>Araneoidea</taxon>
        <taxon>Araneidae</taxon>
        <taxon>Araneus</taxon>
    </lineage>
</organism>